<dbReference type="Proteomes" id="UP000035034">
    <property type="component" value="Unassembled WGS sequence"/>
</dbReference>
<organism evidence="3 4">
    <name type="scientific">Gordonia effusa NBRC 100432</name>
    <dbReference type="NCBI Taxonomy" id="1077974"/>
    <lineage>
        <taxon>Bacteria</taxon>
        <taxon>Bacillati</taxon>
        <taxon>Actinomycetota</taxon>
        <taxon>Actinomycetes</taxon>
        <taxon>Mycobacteriales</taxon>
        <taxon>Gordoniaceae</taxon>
        <taxon>Gordonia</taxon>
    </lineage>
</organism>
<dbReference type="InterPro" id="IPR016024">
    <property type="entry name" value="ARM-type_fold"/>
</dbReference>
<dbReference type="InterPro" id="IPR000551">
    <property type="entry name" value="MerR-type_HTH_dom"/>
</dbReference>
<dbReference type="EMBL" id="BAEH01000052">
    <property type="protein sequence ID" value="GAB18348.1"/>
    <property type="molecule type" value="Genomic_DNA"/>
</dbReference>
<dbReference type="GO" id="GO:0003677">
    <property type="term" value="F:DNA binding"/>
    <property type="evidence" value="ECO:0007669"/>
    <property type="project" value="UniProtKB-KW"/>
</dbReference>
<dbReference type="InterPro" id="IPR047057">
    <property type="entry name" value="MerR_fam"/>
</dbReference>
<accession>H0QZU7</accession>
<dbReference type="PRINTS" id="PR00040">
    <property type="entry name" value="HTHMERR"/>
</dbReference>
<gene>
    <name evidence="3" type="ORF">GOEFS_052_00210</name>
</gene>
<sequence>MLIGEVSRHSGVSARMLRHYDSVGLVRPTGRTSGGYREYSADDIRRLFHVESLRTLGLSLSDVKRALDEPDFAPADLVTELIVHTRARIVAEQELLANLERVDAAEPSEWADVLRIVSMLAALGSDSAGRRQQAVLTADAESALPASALVDALLVEDNPNVAGALRWALGRSTGDASASLAAALASPDTTIRGRAIAAVDALADHEAVRVLKIALTDHDIDIADRAALGLGRRGALDAVSSLLAMIVAGRRDVEAAEVLGALDELSAGADIIAAVREAISSQSAQPERLRLTQALAEFPGDAAVSTLDQLTGDLDQKIAATAAAILRSRAN</sequence>
<dbReference type="PROSITE" id="PS50937">
    <property type="entry name" value="HTH_MERR_2"/>
    <property type="match status" value="1"/>
</dbReference>
<comment type="caution">
    <text evidence="3">The sequence shown here is derived from an EMBL/GenBank/DDBJ whole genome shotgun (WGS) entry which is preliminary data.</text>
</comment>
<dbReference type="PROSITE" id="PS00552">
    <property type="entry name" value="HTH_MERR_1"/>
    <property type="match status" value="1"/>
</dbReference>
<dbReference type="SUPFAM" id="SSF46955">
    <property type="entry name" value="Putative DNA-binding domain"/>
    <property type="match status" value="1"/>
</dbReference>
<dbReference type="OrthoDB" id="9808480at2"/>
<dbReference type="eggNOG" id="COG0789">
    <property type="taxonomic scope" value="Bacteria"/>
</dbReference>
<dbReference type="PANTHER" id="PTHR30204:SF93">
    <property type="entry name" value="HTH MERR-TYPE DOMAIN-CONTAINING PROTEIN"/>
    <property type="match status" value="1"/>
</dbReference>
<dbReference type="GO" id="GO:0003700">
    <property type="term" value="F:DNA-binding transcription factor activity"/>
    <property type="evidence" value="ECO:0007669"/>
    <property type="project" value="InterPro"/>
</dbReference>
<dbReference type="RefSeq" id="WP_007317685.1">
    <property type="nucleotide sequence ID" value="NZ_BAEH01000052.1"/>
</dbReference>
<keyword evidence="1" id="KW-0238">DNA-binding</keyword>
<dbReference type="STRING" id="1077974.GOEFS_052_00210"/>
<dbReference type="Gene3D" id="1.10.1660.10">
    <property type="match status" value="1"/>
</dbReference>
<dbReference type="InterPro" id="IPR009061">
    <property type="entry name" value="DNA-bd_dom_put_sf"/>
</dbReference>
<dbReference type="Pfam" id="PF13411">
    <property type="entry name" value="MerR_1"/>
    <property type="match status" value="1"/>
</dbReference>
<dbReference type="InterPro" id="IPR011989">
    <property type="entry name" value="ARM-like"/>
</dbReference>
<evidence type="ECO:0000313" key="3">
    <source>
        <dbReference type="EMBL" id="GAB18348.1"/>
    </source>
</evidence>
<dbReference type="SUPFAM" id="SSF48371">
    <property type="entry name" value="ARM repeat"/>
    <property type="match status" value="1"/>
</dbReference>
<keyword evidence="4" id="KW-1185">Reference proteome</keyword>
<dbReference type="AlphaFoldDB" id="H0QZU7"/>
<proteinExistence type="predicted"/>
<protein>
    <submittedName>
        <fullName evidence="3">Putative MerR family transcriptional regulator</fullName>
    </submittedName>
</protein>
<feature type="domain" description="HTH merR-type" evidence="2">
    <location>
        <begin position="1"/>
        <end position="69"/>
    </location>
</feature>
<evidence type="ECO:0000313" key="4">
    <source>
        <dbReference type="Proteomes" id="UP000035034"/>
    </source>
</evidence>
<evidence type="ECO:0000259" key="2">
    <source>
        <dbReference type="PROSITE" id="PS50937"/>
    </source>
</evidence>
<dbReference type="eggNOG" id="COG1413">
    <property type="taxonomic scope" value="Bacteria"/>
</dbReference>
<name>H0QZU7_9ACTN</name>
<reference evidence="3 4" key="1">
    <citation type="submission" date="2011-12" db="EMBL/GenBank/DDBJ databases">
        <title>Whole genome shotgun sequence of Gordonia effusa NBRC 100432.</title>
        <authorList>
            <person name="Yoshida I."/>
            <person name="Takarada H."/>
            <person name="Hosoyama A."/>
            <person name="Tsuchikane K."/>
            <person name="Katsumata H."/>
            <person name="Yamazaki S."/>
            <person name="Fujita N."/>
        </authorList>
    </citation>
    <scope>NUCLEOTIDE SEQUENCE [LARGE SCALE GENOMIC DNA]</scope>
    <source>
        <strain evidence="3 4">NBRC 100432</strain>
    </source>
</reference>
<dbReference type="SMART" id="SM00422">
    <property type="entry name" value="HTH_MERR"/>
    <property type="match status" value="1"/>
</dbReference>
<evidence type="ECO:0000256" key="1">
    <source>
        <dbReference type="ARBA" id="ARBA00023125"/>
    </source>
</evidence>
<dbReference type="PANTHER" id="PTHR30204">
    <property type="entry name" value="REDOX-CYCLING DRUG-SENSING TRANSCRIPTIONAL ACTIVATOR SOXR"/>
    <property type="match status" value="1"/>
</dbReference>
<dbReference type="Gene3D" id="1.25.10.10">
    <property type="entry name" value="Leucine-rich Repeat Variant"/>
    <property type="match status" value="1"/>
</dbReference>